<comment type="subcellular location">
    <subcellularLocation>
        <location evidence="1">Cell membrane</location>
        <topology evidence="1">Multi-pass membrane protein</topology>
    </subcellularLocation>
</comment>
<accession>A0ABX8BEL3</accession>
<protein>
    <submittedName>
        <fullName evidence="9">Iron ABC transporter permease</fullName>
    </submittedName>
</protein>
<keyword evidence="10" id="KW-1185">Reference proteome</keyword>
<feature type="transmembrane region" description="Helical" evidence="8">
    <location>
        <begin position="12"/>
        <end position="34"/>
    </location>
</feature>
<keyword evidence="3" id="KW-0813">Transport</keyword>
<feature type="transmembrane region" description="Helical" evidence="8">
    <location>
        <begin position="161"/>
        <end position="184"/>
    </location>
</feature>
<keyword evidence="5 8" id="KW-0812">Transmembrane</keyword>
<evidence type="ECO:0000256" key="8">
    <source>
        <dbReference type="SAM" id="Phobius"/>
    </source>
</evidence>
<keyword evidence="4" id="KW-1003">Cell membrane</keyword>
<dbReference type="PANTHER" id="PTHR30472">
    <property type="entry name" value="FERRIC ENTEROBACTIN TRANSPORT SYSTEM PERMEASE PROTEIN"/>
    <property type="match status" value="1"/>
</dbReference>
<proteinExistence type="inferred from homology"/>
<feature type="transmembrane region" description="Helical" evidence="8">
    <location>
        <begin position="71"/>
        <end position="92"/>
    </location>
</feature>
<evidence type="ECO:0000256" key="2">
    <source>
        <dbReference type="ARBA" id="ARBA00007935"/>
    </source>
</evidence>
<feature type="transmembrane region" description="Helical" evidence="8">
    <location>
        <begin position="104"/>
        <end position="123"/>
    </location>
</feature>
<keyword evidence="7 8" id="KW-0472">Membrane</keyword>
<dbReference type="SUPFAM" id="SSF81345">
    <property type="entry name" value="ABC transporter involved in vitamin B12 uptake, BtuC"/>
    <property type="match status" value="1"/>
</dbReference>
<evidence type="ECO:0000256" key="6">
    <source>
        <dbReference type="ARBA" id="ARBA00022989"/>
    </source>
</evidence>
<evidence type="ECO:0000313" key="10">
    <source>
        <dbReference type="Proteomes" id="UP000676506"/>
    </source>
</evidence>
<dbReference type="EMBL" id="CP072648">
    <property type="protein sequence ID" value="QUW03965.1"/>
    <property type="molecule type" value="Genomic_DNA"/>
</dbReference>
<dbReference type="Proteomes" id="UP000676506">
    <property type="component" value="Chromosome 1"/>
</dbReference>
<name>A0ABX8BEL3_9BACT</name>
<feature type="transmembrane region" description="Helical" evidence="8">
    <location>
        <begin position="130"/>
        <end position="149"/>
    </location>
</feature>
<feature type="transmembrane region" description="Helical" evidence="8">
    <location>
        <begin position="293"/>
        <end position="316"/>
    </location>
</feature>
<evidence type="ECO:0000256" key="3">
    <source>
        <dbReference type="ARBA" id="ARBA00022448"/>
    </source>
</evidence>
<evidence type="ECO:0000256" key="4">
    <source>
        <dbReference type="ARBA" id="ARBA00022475"/>
    </source>
</evidence>
<keyword evidence="6 8" id="KW-1133">Transmembrane helix</keyword>
<evidence type="ECO:0000256" key="1">
    <source>
        <dbReference type="ARBA" id="ARBA00004651"/>
    </source>
</evidence>
<feature type="transmembrane region" description="Helical" evidence="8">
    <location>
        <begin position="322"/>
        <end position="341"/>
    </location>
</feature>
<feature type="transmembrane region" description="Helical" evidence="8">
    <location>
        <begin position="252"/>
        <end position="281"/>
    </location>
</feature>
<organism evidence="9 10">
    <name type="scientific">Chloracidobacterium validum</name>
    <dbReference type="NCBI Taxonomy" id="2821543"/>
    <lineage>
        <taxon>Bacteria</taxon>
        <taxon>Pseudomonadati</taxon>
        <taxon>Acidobacteriota</taxon>
        <taxon>Terriglobia</taxon>
        <taxon>Terriglobales</taxon>
        <taxon>Acidobacteriaceae</taxon>
        <taxon>Chloracidobacterium</taxon>
    </lineage>
</organism>
<reference evidence="9 10" key="1">
    <citation type="submission" date="2021-03" db="EMBL/GenBank/DDBJ databases">
        <title>Genomic and phenotypic characterization of Chloracidobacterium isolates provides evidence for multiple species.</title>
        <authorList>
            <person name="Saini M.K."/>
            <person name="Costas A.M.G."/>
            <person name="Tank M."/>
            <person name="Bryant D.A."/>
        </authorList>
    </citation>
    <scope>NUCLEOTIDE SEQUENCE [LARGE SCALE GENOMIC DNA]</scope>
    <source>
        <strain evidence="9 10">BV2-C</strain>
    </source>
</reference>
<feature type="transmembrane region" description="Helical" evidence="8">
    <location>
        <begin position="205"/>
        <end position="227"/>
    </location>
</feature>
<dbReference type="PANTHER" id="PTHR30472:SF25">
    <property type="entry name" value="ABC TRANSPORTER PERMEASE PROTEIN MJ0876-RELATED"/>
    <property type="match status" value="1"/>
</dbReference>
<dbReference type="InterPro" id="IPR000522">
    <property type="entry name" value="ABC_transptr_permease_BtuC"/>
</dbReference>
<evidence type="ECO:0000256" key="5">
    <source>
        <dbReference type="ARBA" id="ARBA00022692"/>
    </source>
</evidence>
<comment type="similarity">
    <text evidence="2">Belongs to the binding-protein-dependent transport system permease family. FecCD subfamily.</text>
</comment>
<dbReference type="Gene3D" id="1.10.3470.10">
    <property type="entry name" value="ABC transporter involved in vitamin B12 uptake, BtuC"/>
    <property type="match status" value="1"/>
</dbReference>
<evidence type="ECO:0000256" key="7">
    <source>
        <dbReference type="ARBA" id="ARBA00023136"/>
    </source>
</evidence>
<gene>
    <name evidence="9" type="ORF">J8C06_07030</name>
</gene>
<evidence type="ECO:0000313" key="9">
    <source>
        <dbReference type="EMBL" id="QUW03965.1"/>
    </source>
</evidence>
<sequence length="345" mass="35717">MLTSNRLVSRTLFFTLALGLLAAAVVFGVAIGSVPLPPSSVLAVLVGKLFPWLGVGDFTPTEEAIVWAMRLPRVLVAALVGAALAVAGAQMQGLFRNPLASPDIVGTSAGGALGAVIAISAGLAAQSPFYIPLFSFVGSALALTAVYALTARAGRAPVTTLLLAGVAIGALCGAFTALVVSLAWKRWEVAQEISFWLMGGFDSRTWLHVRLLVPCFLFGLGVALTYAPELDVMSLGDEDARALGVETRRATWVVLLSAALLTGAAVAVGGIIGFVGLIIPHAVRLLVGPRHRALIPACALVGAAFLVGADLLARTINRPEEVRLGIVTAIIGAPYFLRLLLRPTG</sequence>
<dbReference type="Pfam" id="PF01032">
    <property type="entry name" value="FecCD"/>
    <property type="match status" value="1"/>
</dbReference>
<dbReference type="InterPro" id="IPR037294">
    <property type="entry name" value="ABC_BtuC-like"/>
</dbReference>
<dbReference type="CDD" id="cd06550">
    <property type="entry name" value="TM_ABC_iron-siderophores_like"/>
    <property type="match status" value="1"/>
</dbReference>